<dbReference type="RefSeq" id="WP_320943781.1">
    <property type="nucleotide sequence ID" value="NZ_BAABEU010000002.1"/>
</dbReference>
<name>A0ABZ0SRL3_9MICO</name>
<dbReference type="InterPro" id="IPR021530">
    <property type="entry name" value="AllH-like"/>
</dbReference>
<dbReference type="EMBL" id="CP139368">
    <property type="protein sequence ID" value="WPR91080.1"/>
    <property type="molecule type" value="Genomic_DNA"/>
</dbReference>
<accession>A0ABZ0SRL3</accession>
<organism evidence="2 3">
    <name type="scientific">Microbacterium rhizosphaerae</name>
    <dbReference type="NCBI Taxonomy" id="1678237"/>
    <lineage>
        <taxon>Bacteria</taxon>
        <taxon>Bacillati</taxon>
        <taxon>Actinomycetota</taxon>
        <taxon>Actinomycetes</taxon>
        <taxon>Micrococcales</taxon>
        <taxon>Microbacteriaceae</taxon>
        <taxon>Microbacterium</taxon>
    </lineage>
</organism>
<protein>
    <submittedName>
        <fullName evidence="2">DUF2877 domain-containing protein</fullName>
    </submittedName>
</protein>
<dbReference type="Pfam" id="PF11392">
    <property type="entry name" value="AllH"/>
    <property type="match status" value="1"/>
</dbReference>
<proteinExistence type="predicted"/>
<feature type="region of interest" description="Disordered" evidence="1">
    <location>
        <begin position="1"/>
        <end position="25"/>
    </location>
</feature>
<dbReference type="Proteomes" id="UP001323798">
    <property type="component" value="Chromosome"/>
</dbReference>
<sequence>MRPSPRKPAGASARDGGASAGHLGTPRLAARPAARQVRALSADAELLALERSALGGRIHSVFASVINVSAPEGELWCLTARGIACGPRTVRIDLASFDGLALEPAMAVTVSDAIRLGDVLTVPLDGARSWAPPTIDGSVDSRRVQELEAALAEAGVPGGAQAGDDAFSRAVSERIRDGLEDIANGIRCADEDAITRAAGRLVGLGGGLTPAGDDVLTGLAYASAQLGGPLSLVPAAIRRAAASGATHAISLTAMREACRGRAVEPLGDLLAALCTTGPADGSRSGASVPELTVALTGIGHTSGTDQAHGLLAAVRLTEEMRGM</sequence>
<evidence type="ECO:0000313" key="2">
    <source>
        <dbReference type="EMBL" id="WPR91080.1"/>
    </source>
</evidence>
<keyword evidence="3" id="KW-1185">Reference proteome</keyword>
<gene>
    <name evidence="2" type="ORF">SM116_07255</name>
</gene>
<evidence type="ECO:0000256" key="1">
    <source>
        <dbReference type="SAM" id="MobiDB-lite"/>
    </source>
</evidence>
<evidence type="ECO:0000313" key="3">
    <source>
        <dbReference type="Proteomes" id="UP001323798"/>
    </source>
</evidence>
<feature type="compositionally biased region" description="Low complexity" evidence="1">
    <location>
        <begin position="9"/>
        <end position="21"/>
    </location>
</feature>
<reference evidence="2 3" key="1">
    <citation type="submission" date="2023-11" db="EMBL/GenBank/DDBJ databases">
        <title>Genome sequence of Microbacterium rhizosphaerae KACC 19337.</title>
        <authorList>
            <person name="Choi H."/>
            <person name="Kim S."/>
            <person name="Kim Y."/>
            <person name="Kwon S.-W."/>
            <person name="Heo J."/>
        </authorList>
    </citation>
    <scope>NUCLEOTIDE SEQUENCE [LARGE SCALE GENOMIC DNA]</scope>
    <source>
        <strain evidence="2 3">KACC 19337</strain>
    </source>
</reference>